<dbReference type="OrthoDB" id="7871245at2"/>
<dbReference type="AlphaFoldDB" id="A0A271KIQ9"/>
<dbReference type="Proteomes" id="UP000215931">
    <property type="component" value="Unassembled WGS sequence"/>
</dbReference>
<accession>A0A271KIQ9</accession>
<proteinExistence type="predicted"/>
<reference evidence="2 3" key="1">
    <citation type="submission" date="2017-08" db="EMBL/GenBank/DDBJ databases">
        <title>Mesorhizobium wenxinae sp. nov., a novel rhizobial species isolated from root nodules of chickpea (Cicer arietinum L.).</title>
        <authorList>
            <person name="Zhang J."/>
        </authorList>
    </citation>
    <scope>NUCLEOTIDE SEQUENCE [LARGE SCALE GENOMIC DNA]</scope>
    <source>
        <strain evidence="3">WYCCWR 10019</strain>
    </source>
</reference>
<comment type="caution">
    <text evidence="2">The sequence shown here is derived from an EMBL/GenBank/DDBJ whole genome shotgun (WGS) entry which is preliminary data.</text>
</comment>
<evidence type="ECO:0000256" key="1">
    <source>
        <dbReference type="SAM" id="SignalP"/>
    </source>
</evidence>
<keyword evidence="1" id="KW-0732">Signal</keyword>
<organism evidence="2 3">
    <name type="scientific">Mesorhizobium wenxiniae</name>
    <dbReference type="NCBI Taxonomy" id="2014805"/>
    <lineage>
        <taxon>Bacteria</taxon>
        <taxon>Pseudomonadati</taxon>
        <taxon>Pseudomonadota</taxon>
        <taxon>Alphaproteobacteria</taxon>
        <taxon>Hyphomicrobiales</taxon>
        <taxon>Phyllobacteriaceae</taxon>
        <taxon>Mesorhizobium</taxon>
    </lineage>
</organism>
<keyword evidence="3" id="KW-1185">Reference proteome</keyword>
<gene>
    <name evidence="2" type="ORF">CIT31_15220</name>
</gene>
<evidence type="ECO:0000313" key="3">
    <source>
        <dbReference type="Proteomes" id="UP000215931"/>
    </source>
</evidence>
<dbReference type="EMBL" id="NPKH01000020">
    <property type="protein sequence ID" value="PAP95596.1"/>
    <property type="molecule type" value="Genomic_DNA"/>
</dbReference>
<protein>
    <submittedName>
        <fullName evidence="2">Uncharacterized protein</fullName>
    </submittedName>
</protein>
<name>A0A271KIQ9_9HYPH</name>
<feature type="signal peptide" evidence="1">
    <location>
        <begin position="1"/>
        <end position="20"/>
    </location>
</feature>
<sequence>MPTVAAIFVGGALCSPGVSAHNAGTGWYYPPSCCNGDGALGDCQMIPANSVTEAPDGFAVVLFPGDHHLVTRKQSFRIPYGSEIRSSDGNYHICLYPTQATVFCFFAPPGSV</sequence>
<feature type="chain" id="PRO_5012605699" evidence="1">
    <location>
        <begin position="21"/>
        <end position="112"/>
    </location>
</feature>
<evidence type="ECO:0000313" key="2">
    <source>
        <dbReference type="EMBL" id="PAP95596.1"/>
    </source>
</evidence>